<dbReference type="SMART" id="SM00965">
    <property type="entry name" value="STN"/>
    <property type="match status" value="1"/>
</dbReference>
<dbReference type="GO" id="GO:0009279">
    <property type="term" value="C:cell outer membrane"/>
    <property type="evidence" value="ECO:0007669"/>
    <property type="project" value="UniProtKB-SubCell"/>
</dbReference>
<evidence type="ECO:0000256" key="8">
    <source>
        <dbReference type="SAM" id="SignalP"/>
    </source>
</evidence>
<dbReference type="Proteomes" id="UP000440198">
    <property type="component" value="Unassembled WGS sequence"/>
</dbReference>
<dbReference type="InterPro" id="IPR008969">
    <property type="entry name" value="CarboxyPept-like_regulatory"/>
</dbReference>
<dbReference type="Gene3D" id="2.60.40.1120">
    <property type="entry name" value="Carboxypeptidase-like, regulatory domain"/>
    <property type="match status" value="1"/>
</dbReference>
<dbReference type="EMBL" id="VWAG01000067">
    <property type="protein sequence ID" value="KAA5252167.1"/>
    <property type="molecule type" value="Genomic_DNA"/>
</dbReference>
<dbReference type="AlphaFoldDB" id="A0A7J4YIK7"/>
<dbReference type="NCBIfam" id="TIGR04056">
    <property type="entry name" value="OMP_RagA_SusC"/>
    <property type="match status" value="1"/>
</dbReference>
<name>A0A7J4YIK7_9BACE</name>
<evidence type="ECO:0000256" key="3">
    <source>
        <dbReference type="ARBA" id="ARBA00022452"/>
    </source>
</evidence>
<evidence type="ECO:0000256" key="2">
    <source>
        <dbReference type="ARBA" id="ARBA00022448"/>
    </source>
</evidence>
<feature type="signal peptide" evidence="8">
    <location>
        <begin position="1"/>
        <end position="22"/>
    </location>
</feature>
<dbReference type="InterPro" id="IPR023997">
    <property type="entry name" value="TonB-dep_OMP_SusC/RagA_CS"/>
</dbReference>
<dbReference type="SUPFAM" id="SSF56935">
    <property type="entry name" value="Porins"/>
    <property type="match status" value="1"/>
</dbReference>
<comment type="subcellular location">
    <subcellularLocation>
        <location evidence="1 7">Cell outer membrane</location>
        <topology evidence="1 7">Multi-pass membrane protein</topology>
    </subcellularLocation>
</comment>
<dbReference type="InterPro" id="IPR011662">
    <property type="entry name" value="Secretin/TonB_short_N"/>
</dbReference>
<dbReference type="RefSeq" id="WP_149924143.1">
    <property type="nucleotide sequence ID" value="NZ_JADNEA010000091.1"/>
</dbReference>
<dbReference type="Proteomes" id="UP000421791">
    <property type="component" value="Unassembled WGS sequence"/>
</dbReference>
<dbReference type="InterPro" id="IPR037066">
    <property type="entry name" value="Plug_dom_sf"/>
</dbReference>
<accession>A0A7J4YIK7</accession>
<dbReference type="Pfam" id="PF07660">
    <property type="entry name" value="STN"/>
    <property type="match status" value="1"/>
</dbReference>
<keyword evidence="6 7" id="KW-0998">Cell outer membrane</keyword>
<dbReference type="Gene3D" id="2.40.170.20">
    <property type="entry name" value="TonB-dependent receptor, beta-barrel domain"/>
    <property type="match status" value="1"/>
</dbReference>
<dbReference type="InterPro" id="IPR023996">
    <property type="entry name" value="TonB-dep_OMP_SusC/RagA"/>
</dbReference>
<evidence type="ECO:0000256" key="1">
    <source>
        <dbReference type="ARBA" id="ARBA00004571"/>
    </source>
</evidence>
<evidence type="ECO:0000259" key="9">
    <source>
        <dbReference type="SMART" id="SM00965"/>
    </source>
</evidence>
<feature type="domain" description="Secretin/TonB short N-terminal" evidence="9">
    <location>
        <begin position="52"/>
        <end position="103"/>
    </location>
</feature>
<evidence type="ECO:0000313" key="13">
    <source>
        <dbReference type="Proteomes" id="UP000440198"/>
    </source>
</evidence>
<protein>
    <submittedName>
        <fullName evidence="10">SusC/RagA family TonB-linked outer membrane protein</fullName>
    </submittedName>
</protein>
<evidence type="ECO:0000313" key="11">
    <source>
        <dbReference type="EMBL" id="KAA5252167.1"/>
    </source>
</evidence>
<reference evidence="12 13" key="1">
    <citation type="journal article" date="2019" name="Nat. Med.">
        <title>A library of human gut bacterial isolates paired with longitudinal multiomics data enables mechanistic microbiome research.</title>
        <authorList>
            <person name="Poyet M."/>
            <person name="Groussin M."/>
            <person name="Gibbons S.M."/>
            <person name="Avila-Pacheco J."/>
            <person name="Jiang X."/>
            <person name="Kearney S.M."/>
            <person name="Perrotta A.R."/>
            <person name="Berdy B."/>
            <person name="Zhao S."/>
            <person name="Lieberman T.D."/>
            <person name="Swanson P.K."/>
            <person name="Smith M."/>
            <person name="Roesemann S."/>
            <person name="Alexander J.E."/>
            <person name="Rich S.A."/>
            <person name="Livny J."/>
            <person name="Vlamakis H."/>
            <person name="Clish C."/>
            <person name="Bullock K."/>
            <person name="Deik A."/>
            <person name="Scott J."/>
            <person name="Pierce K.A."/>
            <person name="Xavier R.J."/>
            <person name="Alm E.J."/>
        </authorList>
    </citation>
    <scope>NUCLEOTIDE SEQUENCE [LARGE SCALE GENOMIC DNA]</scope>
    <source>
        <strain evidence="11 13">BIOML-A2</strain>
        <strain evidence="10 12">BIOML-A6</strain>
    </source>
</reference>
<dbReference type="Pfam" id="PF13715">
    <property type="entry name" value="CarbopepD_reg_2"/>
    <property type="match status" value="1"/>
</dbReference>
<keyword evidence="3 7" id="KW-1134">Transmembrane beta strand</keyword>
<feature type="chain" id="PRO_5044658290" evidence="8">
    <location>
        <begin position="23"/>
        <end position="1120"/>
    </location>
</feature>
<keyword evidence="5 7" id="KW-0472">Membrane</keyword>
<evidence type="ECO:0000313" key="10">
    <source>
        <dbReference type="EMBL" id="KAA5226391.1"/>
    </source>
</evidence>
<dbReference type="NCBIfam" id="TIGR04057">
    <property type="entry name" value="SusC_RagA_signa"/>
    <property type="match status" value="1"/>
</dbReference>
<dbReference type="SUPFAM" id="SSF49464">
    <property type="entry name" value="Carboxypeptidase regulatory domain-like"/>
    <property type="match status" value="1"/>
</dbReference>
<dbReference type="EMBL" id="VWAK01000063">
    <property type="protein sequence ID" value="KAA5226391.1"/>
    <property type="molecule type" value="Genomic_DNA"/>
</dbReference>
<dbReference type="InterPro" id="IPR012910">
    <property type="entry name" value="Plug_dom"/>
</dbReference>
<dbReference type="InterPro" id="IPR036942">
    <property type="entry name" value="Beta-barrel_TonB_sf"/>
</dbReference>
<proteinExistence type="inferred from homology"/>
<dbReference type="Gene3D" id="2.170.130.10">
    <property type="entry name" value="TonB-dependent receptor, plug domain"/>
    <property type="match status" value="1"/>
</dbReference>
<keyword evidence="13" id="KW-1185">Reference proteome</keyword>
<comment type="caution">
    <text evidence="10">The sequence shown here is derived from an EMBL/GenBank/DDBJ whole genome shotgun (WGS) entry which is preliminary data.</text>
</comment>
<evidence type="ECO:0000256" key="7">
    <source>
        <dbReference type="PROSITE-ProRule" id="PRU01360"/>
    </source>
</evidence>
<keyword evidence="8" id="KW-0732">Signal</keyword>
<dbReference type="PROSITE" id="PS52016">
    <property type="entry name" value="TONB_DEPENDENT_REC_3"/>
    <property type="match status" value="1"/>
</dbReference>
<evidence type="ECO:0000256" key="4">
    <source>
        <dbReference type="ARBA" id="ARBA00022692"/>
    </source>
</evidence>
<gene>
    <name evidence="11" type="ORF">F2Z09_20485</name>
    <name evidence="10" type="ORF">F2Z22_21115</name>
</gene>
<dbReference type="Pfam" id="PF07715">
    <property type="entry name" value="Plug"/>
    <property type="match status" value="1"/>
</dbReference>
<comment type="similarity">
    <text evidence="7">Belongs to the TonB-dependent receptor family.</text>
</comment>
<dbReference type="InterPro" id="IPR039426">
    <property type="entry name" value="TonB-dep_rcpt-like"/>
</dbReference>
<sequence length="1120" mass="126649">MRERRWLLCFLVAMCCTLSTWALPSQDKTVTLNLRNVSVETALDAVKKQTGVNMLYNSQMFKGVSPVSVNAKNERWEVALKLILNPQGFDYVVKDGIVVIRKMQTEKRENRIRGMVVDANREPIPGASIIVKGTRTGTSTNIEGEFTLDVKNDKVTLEVSFIGMKKQTLQVDASRKKMLEITLVDDVKTLDDVVVTGYSNVRKTSFTGSSTQISGDDLRKVSQTNVIGALQTFDPSFRLVSNAQFGSDPNALPEMYIRGRSGFGVKELDKDQLSKSNLENNPNLPTFIMDGFEVSIEKIYDLDPTRIESMTILKDAAATAIYGSRAANGVVVITTVAPKPGEVRVSYNFTGTLEMPDLRDYNLANASEKLEIERRAGLYDKGNNGNNTTADGLNKYYEKYALIQSGIDTDWLSLPLRNAFDHKHSLYIEGGTPNLRYGVDASYNGGNGVMKGSGRDRYSIGFSLDYRVKKLQVKNTVSFGHTKSKESPYGAFSDYTSLLPYETPYKNGTLVKQLYYSRKGSNSVNNPLYEATLSNYEWSAYDEIIDNLSVNWYLNDYLTVKGQFSVTKQYTSSERFYDPLSSKVSVYGTTDTKLQGDLFTGEGSSLSWNSNAFLYYTRSFGNHNFNFSGGWEASAYNTENTSAQYRGFPSGQFNSLNYASEIYKKPTLTENTTRRVSILATLNYTWNDIYLADASVRFDGSSEFGANQKWAPFFSGGLGVNIHNYDFLKGNEKINKLKVRASYGRTGKVNFPAYAATTMYETLFDEWYITGYGAVLKALGNKDLSWEKTDKFNFGIETQFFNQRLTVDLDYYYEKTIDLINDVTLSQTSGFSTYKNNMGEVENKGFEMQIRADIYRDRNWSVALWGNMAHNKNKILKISDSQKAYNERVAEFYKKELQYQAIYNTSLKDANYAVPISQYAEGESLTSIWAVRSLGIDPTTGKELFLNRDGSITDTWDASQEVVVGNTEPKLNGSIGLNATYKNWSLFAAFQYEFGGQEYNQTLVDRVENADIANGNVDLRVLTQRWQKPGDVAEFKNIADSKLTTLPTSRFVQDKKYIRLSALTLSYDFNREWIKKHLHMNMLRLEMSSSDFINWNSIRQERGLSYPKSWKVDFSLKAQF</sequence>
<evidence type="ECO:0000256" key="6">
    <source>
        <dbReference type="ARBA" id="ARBA00023237"/>
    </source>
</evidence>
<evidence type="ECO:0000313" key="12">
    <source>
        <dbReference type="Proteomes" id="UP000421791"/>
    </source>
</evidence>
<keyword evidence="4 7" id="KW-0812">Transmembrane</keyword>
<organism evidence="10 12">
    <name type="scientific">Bacteroides finegoldii</name>
    <dbReference type="NCBI Taxonomy" id="338188"/>
    <lineage>
        <taxon>Bacteria</taxon>
        <taxon>Pseudomonadati</taxon>
        <taxon>Bacteroidota</taxon>
        <taxon>Bacteroidia</taxon>
        <taxon>Bacteroidales</taxon>
        <taxon>Bacteroidaceae</taxon>
        <taxon>Bacteroides</taxon>
    </lineage>
</organism>
<keyword evidence="2 7" id="KW-0813">Transport</keyword>
<evidence type="ECO:0000256" key="5">
    <source>
        <dbReference type="ARBA" id="ARBA00023136"/>
    </source>
</evidence>